<comment type="similarity">
    <text evidence="1">Belongs to the bacterial ribosomal protein bL28 family.</text>
</comment>
<proteinExistence type="inferred from homology"/>
<name>A0AA48I293_9FIRM</name>
<dbReference type="SUPFAM" id="SSF143800">
    <property type="entry name" value="L28p-like"/>
    <property type="match status" value="1"/>
</dbReference>
<dbReference type="GO" id="GO:0003735">
    <property type="term" value="F:structural constituent of ribosome"/>
    <property type="evidence" value="ECO:0007669"/>
    <property type="project" value="InterPro"/>
</dbReference>
<dbReference type="Gene3D" id="2.30.170.40">
    <property type="entry name" value="Ribosomal protein L28/L24"/>
    <property type="match status" value="1"/>
</dbReference>
<gene>
    <name evidence="6" type="ORF">RsTaC01_0176</name>
</gene>
<dbReference type="Proteomes" id="UP001335720">
    <property type="component" value="Chromosome"/>
</dbReference>
<protein>
    <recommendedName>
        <fullName evidence="4">Large ribosomal subunit protein bL28</fullName>
    </recommendedName>
    <alternativeName>
        <fullName evidence="5">50S ribosomal protein L28</fullName>
    </alternativeName>
</protein>
<dbReference type="GO" id="GO:0005840">
    <property type="term" value="C:ribosome"/>
    <property type="evidence" value="ECO:0007669"/>
    <property type="project" value="UniProtKB-KW"/>
</dbReference>
<evidence type="ECO:0000256" key="4">
    <source>
        <dbReference type="ARBA" id="ARBA00035174"/>
    </source>
</evidence>
<dbReference type="GO" id="GO:0006412">
    <property type="term" value="P:translation"/>
    <property type="evidence" value="ECO:0007669"/>
    <property type="project" value="InterPro"/>
</dbReference>
<reference evidence="6" key="1">
    <citation type="journal article" date="2023" name="ISME J.">
        <title>Emergence of putative energy parasites within Clostridia revealed by genome analysis of a novel endosymbiotic clade.</title>
        <authorList>
            <person name="Takahashi K."/>
            <person name="Kuwahara H."/>
            <person name="Horikawa Y."/>
            <person name="Izawa K."/>
            <person name="Kato D."/>
            <person name="Inagaki T."/>
            <person name="Yuki M."/>
            <person name="Ohkuma M."/>
            <person name="Hongoh Y."/>
        </authorList>
    </citation>
    <scope>NUCLEOTIDE SEQUENCE</scope>
    <source>
        <strain evidence="6">RsTa-C01</strain>
    </source>
</reference>
<dbReference type="PANTHER" id="PTHR39080:SF1">
    <property type="entry name" value="LARGE RIBOSOMAL SUBUNIT PROTEIN BL28A"/>
    <property type="match status" value="1"/>
</dbReference>
<dbReference type="EMBL" id="AP027925">
    <property type="protein sequence ID" value="BED92447.1"/>
    <property type="molecule type" value="Genomic_DNA"/>
</dbReference>
<dbReference type="InterPro" id="IPR026569">
    <property type="entry name" value="Ribosomal_bL28"/>
</dbReference>
<evidence type="ECO:0000256" key="3">
    <source>
        <dbReference type="ARBA" id="ARBA00023274"/>
    </source>
</evidence>
<dbReference type="Pfam" id="PF00830">
    <property type="entry name" value="Ribosomal_L28"/>
    <property type="match status" value="1"/>
</dbReference>
<dbReference type="InterPro" id="IPR050096">
    <property type="entry name" value="Bacterial_rp_bL28"/>
</dbReference>
<dbReference type="InterPro" id="IPR001383">
    <property type="entry name" value="Ribosomal_bL28_bact-type"/>
</dbReference>
<dbReference type="GO" id="GO:1990904">
    <property type="term" value="C:ribonucleoprotein complex"/>
    <property type="evidence" value="ECO:0007669"/>
    <property type="project" value="UniProtKB-KW"/>
</dbReference>
<accession>A0AA48I293</accession>
<dbReference type="PANTHER" id="PTHR39080">
    <property type="entry name" value="50S RIBOSOMAL PROTEIN L28"/>
    <property type="match status" value="1"/>
</dbReference>
<keyword evidence="3" id="KW-0687">Ribonucleoprotein</keyword>
<dbReference type="InterPro" id="IPR037147">
    <property type="entry name" value="Ribosomal_bL28_sf"/>
</dbReference>
<organism evidence="6">
    <name type="scientific">Candidatus Paraimprobicoccus trichonymphae</name>
    <dbReference type="NCBI Taxonomy" id="3033793"/>
    <lineage>
        <taxon>Bacteria</taxon>
        <taxon>Bacillati</taxon>
        <taxon>Bacillota</taxon>
        <taxon>Clostridia</taxon>
        <taxon>Candidatus Paraimprobicoccus</taxon>
    </lineage>
</organism>
<keyword evidence="2 6" id="KW-0689">Ribosomal protein</keyword>
<evidence type="ECO:0000256" key="2">
    <source>
        <dbReference type="ARBA" id="ARBA00022980"/>
    </source>
</evidence>
<evidence type="ECO:0000256" key="1">
    <source>
        <dbReference type="ARBA" id="ARBA00008760"/>
    </source>
</evidence>
<dbReference type="KEGG" id="ptrh:RsTaC01_0176"/>
<dbReference type="NCBIfam" id="TIGR00009">
    <property type="entry name" value="L28"/>
    <property type="match status" value="1"/>
</dbReference>
<evidence type="ECO:0000313" key="6">
    <source>
        <dbReference type="EMBL" id="BED92447.1"/>
    </source>
</evidence>
<sequence>MARCSVCDKSTKFGIKLSHSHVRSNRKFKANIKKTKFLVNEKHGKKNICTHCIKTLSKDI</sequence>
<evidence type="ECO:0000256" key="5">
    <source>
        <dbReference type="ARBA" id="ARBA00035475"/>
    </source>
</evidence>
<dbReference type="AlphaFoldDB" id="A0AA48I293"/>
<dbReference type="InterPro" id="IPR034704">
    <property type="entry name" value="Ribosomal_bL28/bL31-like_sf"/>
</dbReference>